<evidence type="ECO:0000313" key="2">
    <source>
        <dbReference type="EMBL" id="SDK37131.1"/>
    </source>
</evidence>
<dbReference type="Proteomes" id="UP000199202">
    <property type="component" value="Unassembled WGS sequence"/>
</dbReference>
<feature type="transmembrane region" description="Helical" evidence="1">
    <location>
        <begin position="39"/>
        <end position="57"/>
    </location>
</feature>
<keyword evidence="1" id="KW-1133">Transmembrane helix</keyword>
<organism evidence="2 3">
    <name type="scientific">Nonomuraea jiangxiensis</name>
    <dbReference type="NCBI Taxonomy" id="633440"/>
    <lineage>
        <taxon>Bacteria</taxon>
        <taxon>Bacillati</taxon>
        <taxon>Actinomycetota</taxon>
        <taxon>Actinomycetes</taxon>
        <taxon>Streptosporangiales</taxon>
        <taxon>Streptosporangiaceae</taxon>
        <taxon>Nonomuraea</taxon>
    </lineage>
</organism>
<gene>
    <name evidence="2" type="ORF">SAMN05421869_115219</name>
</gene>
<reference evidence="2 3" key="1">
    <citation type="submission" date="2016-10" db="EMBL/GenBank/DDBJ databases">
        <authorList>
            <person name="de Groot N.N."/>
        </authorList>
    </citation>
    <scope>NUCLEOTIDE SEQUENCE [LARGE SCALE GENOMIC DNA]</scope>
    <source>
        <strain evidence="2 3">CGMCC 4.6533</strain>
    </source>
</reference>
<keyword evidence="3" id="KW-1185">Reference proteome</keyword>
<evidence type="ECO:0000313" key="3">
    <source>
        <dbReference type="Proteomes" id="UP000199202"/>
    </source>
</evidence>
<feature type="transmembrane region" description="Helical" evidence="1">
    <location>
        <begin position="117"/>
        <end position="145"/>
    </location>
</feature>
<protein>
    <submittedName>
        <fullName evidence="2">Uncharacterized protein</fullName>
    </submittedName>
</protein>
<accession>A0A1G9BCC1</accession>
<evidence type="ECO:0000256" key="1">
    <source>
        <dbReference type="SAM" id="Phobius"/>
    </source>
</evidence>
<feature type="transmembrane region" description="Helical" evidence="1">
    <location>
        <begin position="88"/>
        <end position="105"/>
    </location>
</feature>
<sequence length="185" mass="19013">MTLLSESAGVLPAVARRWPTLLGLGFAAFNLLDVADGRRLGFVVFLAALIYLGTAVLDRPGAVWVLFVVSVVGWGVLERLGIDPWPGLVGAAICVVVLGLAGGLLRRPALTAAQVPAMLVFGGAALLALTLSPQAGGLLAAAALIGHAVQDVLVWRAKQVVARSMAEFCMVLDLALGVGLVVLSL</sequence>
<keyword evidence="1" id="KW-0472">Membrane</keyword>
<dbReference type="RefSeq" id="WP_090939605.1">
    <property type="nucleotide sequence ID" value="NZ_FNDJ01000015.1"/>
</dbReference>
<name>A0A1G9BCC1_9ACTN</name>
<proteinExistence type="predicted"/>
<dbReference type="STRING" id="633440.SAMN05421869_115219"/>
<dbReference type="AlphaFoldDB" id="A0A1G9BCC1"/>
<keyword evidence="1" id="KW-0812">Transmembrane</keyword>
<feature type="transmembrane region" description="Helical" evidence="1">
    <location>
        <begin position="165"/>
        <end position="183"/>
    </location>
</feature>
<dbReference type="EMBL" id="FNDJ01000015">
    <property type="protein sequence ID" value="SDK37131.1"/>
    <property type="molecule type" value="Genomic_DNA"/>
</dbReference>
<feature type="transmembrane region" description="Helical" evidence="1">
    <location>
        <begin position="64"/>
        <end position="82"/>
    </location>
</feature>